<protein>
    <submittedName>
        <fullName evidence="1">Uncharacterized protein</fullName>
    </submittedName>
</protein>
<sequence length="196" mass="21836">MICSGVLANESKFLVDAQNDFTYKGKVINPKCVQLLQPSLSENTAIITRSIVIDTCQNSNLAFEGLNYSVNSNGGVEYIEDNNDPHTRFSYQVLGKFSTNVYALYHLGTVGIYRYEKESVLFDFSTNERQPVQVLTKLSESFMPCFKVGHIAGGYLKITKSKWDSNAPKTSQCLDSDEVLSFNLSDVLNKPSESSN</sequence>
<reference evidence="1 2" key="1">
    <citation type="submission" date="2018-01" db="EMBL/GenBank/DDBJ databases">
        <title>Whole genome sequencing of Histamine producing bacteria.</title>
        <authorList>
            <person name="Butler K."/>
        </authorList>
    </citation>
    <scope>NUCLEOTIDE SEQUENCE [LARGE SCALE GENOMIC DNA]</scope>
    <source>
        <strain evidence="1 2">DSM 24669</strain>
    </source>
</reference>
<proteinExistence type="predicted"/>
<dbReference type="Proteomes" id="UP000240481">
    <property type="component" value="Unassembled WGS sequence"/>
</dbReference>
<dbReference type="STRING" id="680026.AB733_08105"/>
<organism evidence="1 2">
    <name type="scientific">Photobacterium swingsii</name>
    <dbReference type="NCBI Taxonomy" id="680026"/>
    <lineage>
        <taxon>Bacteria</taxon>
        <taxon>Pseudomonadati</taxon>
        <taxon>Pseudomonadota</taxon>
        <taxon>Gammaproteobacteria</taxon>
        <taxon>Vibrionales</taxon>
        <taxon>Vibrionaceae</taxon>
        <taxon>Photobacterium</taxon>
    </lineage>
</organism>
<gene>
    <name evidence="1" type="ORF">C9I94_15055</name>
</gene>
<evidence type="ECO:0000313" key="1">
    <source>
        <dbReference type="EMBL" id="PSW23442.1"/>
    </source>
</evidence>
<evidence type="ECO:0000313" key="2">
    <source>
        <dbReference type="Proteomes" id="UP000240481"/>
    </source>
</evidence>
<dbReference type="AlphaFoldDB" id="A0A0J8XZZ2"/>
<name>A0A0J8XZZ2_9GAMM</name>
<dbReference type="EMBL" id="PYLZ01000008">
    <property type="protein sequence ID" value="PSW23442.1"/>
    <property type="molecule type" value="Genomic_DNA"/>
</dbReference>
<accession>A0A0J8XZZ2</accession>
<comment type="caution">
    <text evidence="1">The sequence shown here is derived from an EMBL/GenBank/DDBJ whole genome shotgun (WGS) entry which is preliminary data.</text>
</comment>
<keyword evidence="2" id="KW-1185">Reference proteome</keyword>